<feature type="non-terminal residue" evidence="10">
    <location>
        <position position="233"/>
    </location>
</feature>
<dbReference type="OrthoDB" id="6141102at2759"/>
<dbReference type="GeneID" id="54358108"/>
<protein>
    <submittedName>
        <fullName evidence="10">SET domain-containing protein</fullName>
    </submittedName>
</protein>
<evidence type="ECO:0000259" key="7">
    <source>
        <dbReference type="PROSITE" id="PS50280"/>
    </source>
</evidence>
<comment type="catalytic activity">
    <reaction evidence="6">
        <text>L-lysyl(27)-[histone H3] + 3 S-adenosyl-L-methionine = N(6),N(6),N(6)-trimethyl-L-lysyl(27)-[histone H3] + 3 S-adenosyl-L-homocysteine + 3 H(+)</text>
        <dbReference type="Rhea" id="RHEA:60292"/>
        <dbReference type="Rhea" id="RHEA-COMP:15535"/>
        <dbReference type="Rhea" id="RHEA-COMP:15548"/>
        <dbReference type="ChEBI" id="CHEBI:15378"/>
        <dbReference type="ChEBI" id="CHEBI:29969"/>
        <dbReference type="ChEBI" id="CHEBI:57856"/>
        <dbReference type="ChEBI" id="CHEBI:59789"/>
        <dbReference type="ChEBI" id="CHEBI:61961"/>
        <dbReference type="EC" id="2.1.1.356"/>
    </reaction>
</comment>
<dbReference type="Gene3D" id="2.170.270.10">
    <property type="entry name" value="SET domain"/>
    <property type="match status" value="1"/>
</dbReference>
<keyword evidence="4" id="KW-0805">Transcription regulation</keyword>
<evidence type="ECO:0000256" key="4">
    <source>
        <dbReference type="ARBA" id="ARBA00023015"/>
    </source>
</evidence>
<feature type="domain" description="SET" evidence="7">
    <location>
        <begin position="116"/>
        <end position="233"/>
    </location>
</feature>
<sequence length="233" mass="26326">EDRPPYYPCSHPGESCSSAQCICFRNNVPCEKMCSCDASCDRKWQGCSCSTKTRKGQKHVCFEDDRCACYGLNRECDPDLCGTCGVCEVLDPLHRPHDTILSGRCNNANIQRGVAKRTLLGTSMVHGFGLYAGQKIVEHDFVGEYKGEIITKSESDRRAAVYEHQKLSYLFSLNKTQEIDSTYFGNKVRFINHADSKKANLYPRIMLVNLVHRIGLFGSRHVKNGEELFFDYG</sequence>
<dbReference type="GO" id="GO:0005634">
    <property type="term" value="C:nucleus"/>
    <property type="evidence" value="ECO:0007669"/>
    <property type="project" value="TreeGrafter"/>
</dbReference>
<dbReference type="InterPro" id="IPR045318">
    <property type="entry name" value="EZH1/2-like"/>
</dbReference>
<dbReference type="Proteomes" id="UP000504637">
    <property type="component" value="Unplaced"/>
</dbReference>
<dbReference type="PANTHER" id="PTHR45747">
    <property type="entry name" value="HISTONE-LYSINE N-METHYLTRANSFERASE E(Z)"/>
    <property type="match status" value="1"/>
</dbReference>
<keyword evidence="9" id="KW-1185">Reference proteome</keyword>
<evidence type="ECO:0000256" key="1">
    <source>
        <dbReference type="ARBA" id="ARBA00022603"/>
    </source>
</evidence>
<proteinExistence type="predicted"/>
<evidence type="ECO:0000313" key="10">
    <source>
        <dbReference type="RefSeq" id="XP_033464174.1"/>
    </source>
</evidence>
<evidence type="ECO:0000256" key="2">
    <source>
        <dbReference type="ARBA" id="ARBA00022679"/>
    </source>
</evidence>
<dbReference type="SUPFAM" id="SSF82199">
    <property type="entry name" value="SET domain"/>
    <property type="match status" value="1"/>
</dbReference>
<dbReference type="PROSITE" id="PS50280">
    <property type="entry name" value="SET"/>
    <property type="match status" value="1"/>
</dbReference>
<dbReference type="AlphaFoldDB" id="A0A6J3MGZ4"/>
<name>A0A6J3MGZ4_9PEZI</name>
<evidence type="ECO:0000313" key="9">
    <source>
        <dbReference type="Proteomes" id="UP000504637"/>
    </source>
</evidence>
<keyword evidence="1" id="KW-0489">Methyltransferase</keyword>
<keyword evidence="2" id="KW-0808">Transferase</keyword>
<dbReference type="RefSeq" id="XP_033464174.1">
    <property type="nucleotide sequence ID" value="XM_033600308.1"/>
</dbReference>
<keyword evidence="3" id="KW-0949">S-adenosyl-L-methionine</keyword>
<dbReference type="InterPro" id="IPR046341">
    <property type="entry name" value="SET_dom_sf"/>
</dbReference>
<dbReference type="Pfam" id="PF00856">
    <property type="entry name" value="SET"/>
    <property type="match status" value="1"/>
</dbReference>
<dbReference type="SMART" id="SM00317">
    <property type="entry name" value="SET"/>
    <property type="match status" value="1"/>
</dbReference>
<keyword evidence="5" id="KW-0804">Transcription</keyword>
<evidence type="ECO:0000256" key="5">
    <source>
        <dbReference type="ARBA" id="ARBA00023163"/>
    </source>
</evidence>
<accession>A0A6J3MGZ4</accession>
<dbReference type="InterPro" id="IPR001214">
    <property type="entry name" value="SET_dom"/>
</dbReference>
<feature type="non-terminal residue" evidence="10">
    <location>
        <position position="1"/>
    </location>
</feature>
<reference evidence="10" key="2">
    <citation type="submission" date="2020-04" db="EMBL/GenBank/DDBJ databases">
        <authorList>
            <consortium name="NCBI Genome Project"/>
        </authorList>
    </citation>
    <scope>NUCLEOTIDE SEQUENCE</scope>
    <source>
        <strain evidence="10">CBS 342.82</strain>
    </source>
</reference>
<dbReference type="GO" id="GO:0003682">
    <property type="term" value="F:chromatin binding"/>
    <property type="evidence" value="ECO:0007669"/>
    <property type="project" value="TreeGrafter"/>
</dbReference>
<dbReference type="GO" id="GO:0031507">
    <property type="term" value="P:heterochromatin formation"/>
    <property type="evidence" value="ECO:0007669"/>
    <property type="project" value="TreeGrafter"/>
</dbReference>
<gene>
    <name evidence="10" type="ORF">K489DRAFT_296045</name>
</gene>
<feature type="domain" description="CXC" evidence="8">
    <location>
        <begin position="1"/>
        <end position="101"/>
    </location>
</feature>
<evidence type="ECO:0000256" key="3">
    <source>
        <dbReference type="ARBA" id="ARBA00022691"/>
    </source>
</evidence>
<reference evidence="10" key="3">
    <citation type="submission" date="2025-08" db="UniProtKB">
        <authorList>
            <consortium name="RefSeq"/>
        </authorList>
    </citation>
    <scope>IDENTIFICATION</scope>
    <source>
        <strain evidence="10">CBS 342.82</strain>
    </source>
</reference>
<dbReference type="GO" id="GO:0140951">
    <property type="term" value="F:histone H3K27 trimethyltransferase activity"/>
    <property type="evidence" value="ECO:0007669"/>
    <property type="project" value="UniProtKB-EC"/>
</dbReference>
<dbReference type="InterPro" id="IPR026489">
    <property type="entry name" value="CXC_dom"/>
</dbReference>
<dbReference type="PROSITE" id="PS51633">
    <property type="entry name" value="CXC"/>
    <property type="match status" value="1"/>
</dbReference>
<dbReference type="GO" id="GO:0032259">
    <property type="term" value="P:methylation"/>
    <property type="evidence" value="ECO:0007669"/>
    <property type="project" value="UniProtKB-KW"/>
</dbReference>
<dbReference type="Pfam" id="PF18264">
    <property type="entry name" value="preSET_CXC"/>
    <property type="match status" value="1"/>
</dbReference>
<organism evidence="10">
    <name type="scientific">Dissoconium aciculare CBS 342.82</name>
    <dbReference type="NCBI Taxonomy" id="1314786"/>
    <lineage>
        <taxon>Eukaryota</taxon>
        <taxon>Fungi</taxon>
        <taxon>Dikarya</taxon>
        <taxon>Ascomycota</taxon>
        <taxon>Pezizomycotina</taxon>
        <taxon>Dothideomycetes</taxon>
        <taxon>Dothideomycetidae</taxon>
        <taxon>Mycosphaerellales</taxon>
        <taxon>Dissoconiaceae</taxon>
        <taxon>Dissoconium</taxon>
    </lineage>
</organism>
<reference evidence="10" key="1">
    <citation type="submission" date="2020-01" db="EMBL/GenBank/DDBJ databases">
        <authorList>
            <consortium name="DOE Joint Genome Institute"/>
            <person name="Haridas S."/>
            <person name="Albert R."/>
            <person name="Binder M."/>
            <person name="Bloem J."/>
            <person name="Labutti K."/>
            <person name="Salamov A."/>
            <person name="Andreopoulos B."/>
            <person name="Baker S.E."/>
            <person name="Barry K."/>
            <person name="Bills G."/>
            <person name="Bluhm B.H."/>
            <person name="Cannon C."/>
            <person name="Castanera R."/>
            <person name="Culley D.E."/>
            <person name="Daum C."/>
            <person name="Ezra D."/>
            <person name="Gonzalez J.B."/>
            <person name="Henrissat B."/>
            <person name="Kuo A."/>
            <person name="Liang C."/>
            <person name="Lipzen A."/>
            <person name="Lutzoni F."/>
            <person name="Magnuson J."/>
            <person name="Mondo S."/>
            <person name="Nolan M."/>
            <person name="Ohm R."/>
            <person name="Pangilinan J."/>
            <person name="Park H.-J."/>
            <person name="Ramirez L."/>
            <person name="Alfaro M."/>
            <person name="Sun H."/>
            <person name="Tritt A."/>
            <person name="Yoshinaga Y."/>
            <person name="Zwiers L.-H."/>
            <person name="Turgeon B.G."/>
            <person name="Goodwin S.B."/>
            <person name="Spatafora J.W."/>
            <person name="Crous P.W."/>
            <person name="Grigoriev I.V."/>
        </authorList>
    </citation>
    <scope>NUCLEOTIDE SEQUENCE</scope>
    <source>
        <strain evidence="10">CBS 342.82</strain>
    </source>
</reference>
<dbReference type="InterPro" id="IPR041355">
    <property type="entry name" value="Pre-SET_CXC"/>
</dbReference>
<evidence type="ECO:0000256" key="6">
    <source>
        <dbReference type="ARBA" id="ARBA00048568"/>
    </source>
</evidence>
<evidence type="ECO:0000259" key="8">
    <source>
        <dbReference type="PROSITE" id="PS51633"/>
    </source>
</evidence>
<dbReference type="PANTHER" id="PTHR45747:SF4">
    <property type="entry name" value="HISTONE-LYSINE N-METHYLTRANSFERASE E(Z)"/>
    <property type="match status" value="1"/>
</dbReference>